<dbReference type="Pfam" id="PF01915">
    <property type="entry name" value="Glyco_hydro_3_C"/>
    <property type="match status" value="1"/>
</dbReference>
<accession>A0A166BFR2</accession>
<dbReference type="Gene3D" id="3.40.50.1700">
    <property type="entry name" value="Glycoside hydrolase family 3 C-terminal domain"/>
    <property type="match status" value="1"/>
</dbReference>
<dbReference type="PANTHER" id="PTHR42715:SF28">
    <property type="entry name" value="BETA-GLUCOSIDASE L-RELATED"/>
    <property type="match status" value="1"/>
</dbReference>
<dbReference type="SUPFAM" id="SSF52279">
    <property type="entry name" value="Beta-D-glucan exohydrolase, C-terminal domain"/>
    <property type="match status" value="1"/>
</dbReference>
<evidence type="ECO:0000256" key="4">
    <source>
        <dbReference type="ARBA" id="ARBA00005336"/>
    </source>
</evidence>
<keyword evidence="12" id="KW-0326">Glycosidase</keyword>
<dbReference type="FunFam" id="3.20.20.300:FF:000002">
    <property type="entry name" value="Probable beta-glucosidase"/>
    <property type="match status" value="1"/>
</dbReference>
<dbReference type="Gene3D" id="3.20.20.300">
    <property type="entry name" value="Glycoside hydrolase, family 3, N-terminal domain"/>
    <property type="match status" value="1"/>
</dbReference>
<dbReference type="InterPro" id="IPR001764">
    <property type="entry name" value="Glyco_hydro_3_N"/>
</dbReference>
<dbReference type="InterPro" id="IPR017853">
    <property type="entry name" value="GH"/>
</dbReference>
<evidence type="ECO:0000256" key="8">
    <source>
        <dbReference type="ARBA" id="ARBA00022801"/>
    </source>
</evidence>
<keyword evidence="10" id="KW-0325">Glycoprotein</keyword>
<dbReference type="Pfam" id="PF14310">
    <property type="entry name" value="Fn3-like"/>
    <property type="match status" value="1"/>
</dbReference>
<keyword evidence="8" id="KW-0378">Hydrolase</keyword>
<name>A0A166BFR2_EXIGL</name>
<dbReference type="InterPro" id="IPR000254">
    <property type="entry name" value="CBD"/>
</dbReference>
<reference evidence="17 18" key="1">
    <citation type="journal article" date="2016" name="Mol. Biol. Evol.">
        <title>Comparative Genomics of Early-Diverging Mushroom-Forming Fungi Provides Insights into the Origins of Lignocellulose Decay Capabilities.</title>
        <authorList>
            <person name="Nagy L.G."/>
            <person name="Riley R."/>
            <person name="Tritt A."/>
            <person name="Adam C."/>
            <person name="Daum C."/>
            <person name="Floudas D."/>
            <person name="Sun H."/>
            <person name="Yadav J.S."/>
            <person name="Pangilinan J."/>
            <person name="Larsson K.H."/>
            <person name="Matsuura K."/>
            <person name="Barry K."/>
            <person name="Labutti K."/>
            <person name="Kuo R."/>
            <person name="Ohm R.A."/>
            <person name="Bhattacharya S.S."/>
            <person name="Shirouzu T."/>
            <person name="Yoshinaga Y."/>
            <person name="Martin F.M."/>
            <person name="Grigoriev I.V."/>
            <person name="Hibbett D.S."/>
        </authorList>
    </citation>
    <scope>NUCLEOTIDE SEQUENCE [LARGE SCALE GENOMIC DNA]</scope>
    <source>
        <strain evidence="17 18">HHB12029</strain>
    </source>
</reference>
<keyword evidence="6" id="KW-0964">Secreted</keyword>
<dbReference type="Gene3D" id="2.60.40.10">
    <property type="entry name" value="Immunoglobulins"/>
    <property type="match status" value="1"/>
</dbReference>
<dbReference type="GO" id="GO:0030248">
    <property type="term" value="F:cellulose binding"/>
    <property type="evidence" value="ECO:0007669"/>
    <property type="project" value="InterPro"/>
</dbReference>
<dbReference type="SUPFAM" id="SSF51445">
    <property type="entry name" value="(Trans)glycosidases"/>
    <property type="match status" value="1"/>
</dbReference>
<dbReference type="PANTHER" id="PTHR42715">
    <property type="entry name" value="BETA-GLUCOSIDASE"/>
    <property type="match status" value="1"/>
</dbReference>
<evidence type="ECO:0000256" key="7">
    <source>
        <dbReference type="ARBA" id="ARBA00022729"/>
    </source>
</evidence>
<dbReference type="PROSITE" id="PS51164">
    <property type="entry name" value="CBM1_2"/>
    <property type="match status" value="1"/>
</dbReference>
<comment type="catalytic activity">
    <reaction evidence="1">
        <text>Hydrolysis of terminal, non-reducing beta-D-glucosyl residues with release of beta-D-glucose.</text>
        <dbReference type="EC" id="3.2.1.21"/>
    </reaction>
</comment>
<proteinExistence type="inferred from homology"/>
<comment type="subcellular location">
    <subcellularLocation>
        <location evidence="2">Secreted</location>
    </subcellularLocation>
</comment>
<dbReference type="STRING" id="1314781.A0A166BFR2"/>
<gene>
    <name evidence="17" type="ORF">EXIGLDRAFT_133251</name>
</gene>
<evidence type="ECO:0000256" key="12">
    <source>
        <dbReference type="ARBA" id="ARBA00023295"/>
    </source>
</evidence>
<feature type="signal peptide" evidence="15">
    <location>
        <begin position="1"/>
        <end position="20"/>
    </location>
</feature>
<evidence type="ECO:0000256" key="3">
    <source>
        <dbReference type="ARBA" id="ARBA00004987"/>
    </source>
</evidence>
<evidence type="ECO:0000256" key="13">
    <source>
        <dbReference type="ARBA" id="ARBA00023326"/>
    </source>
</evidence>
<dbReference type="InterPro" id="IPR036881">
    <property type="entry name" value="Glyco_hydro_3_C_sf"/>
</dbReference>
<comment type="similarity">
    <text evidence="4">Belongs to the glycosyl hydrolase 3 family.</text>
</comment>
<dbReference type="Pfam" id="PF00734">
    <property type="entry name" value="CBM_1"/>
    <property type="match status" value="1"/>
</dbReference>
<protein>
    <recommendedName>
        <fullName evidence="5">beta-glucosidase</fullName>
        <ecNumber evidence="5">3.2.1.21</ecNumber>
    </recommendedName>
</protein>
<dbReference type="InterPro" id="IPR036962">
    <property type="entry name" value="Glyco_hydro_3_N_sf"/>
</dbReference>
<dbReference type="InterPro" id="IPR013783">
    <property type="entry name" value="Ig-like_fold"/>
</dbReference>
<feature type="chain" id="PRO_5007871190" description="beta-glucosidase" evidence="15">
    <location>
        <begin position="21"/>
        <end position="804"/>
    </location>
</feature>
<evidence type="ECO:0000256" key="14">
    <source>
        <dbReference type="SAM" id="MobiDB-lite"/>
    </source>
</evidence>
<dbReference type="SUPFAM" id="SSF57180">
    <property type="entry name" value="Cellulose-binding domain"/>
    <property type="match status" value="1"/>
</dbReference>
<dbReference type="Pfam" id="PF00933">
    <property type="entry name" value="Glyco_hydro_3"/>
    <property type="match status" value="1"/>
</dbReference>
<comment type="pathway">
    <text evidence="3">Glycan metabolism; cellulose degradation.</text>
</comment>
<dbReference type="SMART" id="SM00236">
    <property type="entry name" value="fCBD"/>
    <property type="match status" value="1"/>
</dbReference>
<evidence type="ECO:0000256" key="2">
    <source>
        <dbReference type="ARBA" id="ARBA00004613"/>
    </source>
</evidence>
<sequence length="804" mass="83248">MTFGALKAVVFVALAAVARAQQPVWAQCGGIGWNGGTTCVAGATCVKQNDYYSQCIPGSSAPTSTTPTPTSSSSSTTGPSTSTSSTSTATATPTGDWAAALTKAKAAVAKMSTQDKVNLATGIGWMVGACVGNIAAIPSINFPGLCVEDGPLGVRYADLVSAFPAGINAAATFNRDLIKQRGVAIGAEFRGKGVHVALGPVMNIVRTPQGGRNWEGFGADPYLSGESAFQTIQGIQSQGVQANAKHYILNEQEHMRDSSSSNVDDRALHEIYLTPFIQAVRAGVASFMCSYNQINGTYSCSNSDTLNRILKTELGFQGYVMSDWDAQHAVTDANAGLDMTMPGDGLNGGNFFGSRLTSAVSSGQVPMSRLNDMSTRTLAAFYLLGQDSGFPATNFNAWRASSGSHVNVQGTHGQLIRQIGAASAVLLKNVNKALPLNKPKTIAIVGSHAGPPSRGPNGCTDRSCDDGVLAMGWGSGTADFPYLIDPLAAIKSRSSTDGTTITQSLNDNDTTAAKTAATGKDVAIVFITADSGEGYLTVEGNAGDRNNLDPWHNGNNLVAAVAGANKNTIVVVNTVGPIIVESWINHANVTGVIWAGLPGQEAGNSLVDVLYGAVNPSGRLPYTIAKAAADYPAQVVTSGNTVTYSESLNVDYRSFDAKNVTPRFEFGFGLSYTTFTYADLVVAAKVGGTVGPTGPGSSIADSLHSPAAVVSFTLTNSGTVAGTEIPQLYLTLPASARAPPMSLKGFDSISLAAGASKTVSFTLTQFDLSMWDVSSQRWVVPSGTIGIAVGASSRDKRLTGSLTV</sequence>
<dbReference type="EC" id="3.2.1.21" evidence="5"/>
<dbReference type="SMART" id="SM01217">
    <property type="entry name" value="Fn3_like"/>
    <property type="match status" value="1"/>
</dbReference>
<evidence type="ECO:0000256" key="15">
    <source>
        <dbReference type="SAM" id="SignalP"/>
    </source>
</evidence>
<evidence type="ECO:0000256" key="10">
    <source>
        <dbReference type="ARBA" id="ARBA00023180"/>
    </source>
</evidence>
<dbReference type="InterPro" id="IPR026891">
    <property type="entry name" value="Fn3-like"/>
</dbReference>
<keyword evidence="11" id="KW-0119">Carbohydrate metabolism</keyword>
<dbReference type="Proteomes" id="UP000077266">
    <property type="component" value="Unassembled WGS sequence"/>
</dbReference>
<dbReference type="InterPro" id="IPR002772">
    <property type="entry name" value="Glyco_hydro_3_C"/>
</dbReference>
<dbReference type="FunFam" id="3.40.50.1700:FF:000003">
    <property type="entry name" value="Probable beta-glucosidase"/>
    <property type="match status" value="1"/>
</dbReference>
<organism evidence="17 18">
    <name type="scientific">Exidia glandulosa HHB12029</name>
    <dbReference type="NCBI Taxonomy" id="1314781"/>
    <lineage>
        <taxon>Eukaryota</taxon>
        <taxon>Fungi</taxon>
        <taxon>Dikarya</taxon>
        <taxon>Basidiomycota</taxon>
        <taxon>Agaricomycotina</taxon>
        <taxon>Agaricomycetes</taxon>
        <taxon>Auriculariales</taxon>
        <taxon>Exidiaceae</taxon>
        <taxon>Exidia</taxon>
    </lineage>
</organism>
<dbReference type="GO" id="GO:0030245">
    <property type="term" value="P:cellulose catabolic process"/>
    <property type="evidence" value="ECO:0007669"/>
    <property type="project" value="UniProtKB-KW"/>
</dbReference>
<dbReference type="PRINTS" id="PR00133">
    <property type="entry name" value="GLHYDRLASE3"/>
</dbReference>
<dbReference type="AlphaFoldDB" id="A0A166BFR2"/>
<evidence type="ECO:0000256" key="9">
    <source>
        <dbReference type="ARBA" id="ARBA00023001"/>
    </source>
</evidence>
<evidence type="ECO:0000256" key="11">
    <source>
        <dbReference type="ARBA" id="ARBA00023277"/>
    </source>
</evidence>
<dbReference type="GO" id="GO:0008422">
    <property type="term" value="F:beta-glucosidase activity"/>
    <property type="evidence" value="ECO:0007669"/>
    <property type="project" value="UniProtKB-EC"/>
</dbReference>
<dbReference type="InterPro" id="IPR035971">
    <property type="entry name" value="CBD_sf"/>
</dbReference>
<dbReference type="InterPro" id="IPR050288">
    <property type="entry name" value="Cellulose_deg_GH3"/>
</dbReference>
<evidence type="ECO:0000256" key="6">
    <source>
        <dbReference type="ARBA" id="ARBA00022525"/>
    </source>
</evidence>
<keyword evidence="9" id="KW-0136">Cellulose degradation</keyword>
<evidence type="ECO:0000313" key="18">
    <source>
        <dbReference type="Proteomes" id="UP000077266"/>
    </source>
</evidence>
<keyword evidence="18" id="KW-1185">Reference proteome</keyword>
<keyword evidence="7 15" id="KW-0732">Signal</keyword>
<feature type="domain" description="CBM1" evidence="16">
    <location>
        <begin position="20"/>
        <end position="56"/>
    </location>
</feature>
<evidence type="ECO:0000259" key="16">
    <source>
        <dbReference type="PROSITE" id="PS51164"/>
    </source>
</evidence>
<evidence type="ECO:0000313" key="17">
    <source>
        <dbReference type="EMBL" id="KZW00660.1"/>
    </source>
</evidence>
<evidence type="ECO:0000256" key="5">
    <source>
        <dbReference type="ARBA" id="ARBA00012744"/>
    </source>
</evidence>
<feature type="region of interest" description="Disordered" evidence="14">
    <location>
        <begin position="60"/>
        <end position="92"/>
    </location>
</feature>
<dbReference type="PROSITE" id="PS00562">
    <property type="entry name" value="CBM1_1"/>
    <property type="match status" value="1"/>
</dbReference>
<dbReference type="EMBL" id="KV425899">
    <property type="protein sequence ID" value="KZW00660.1"/>
    <property type="molecule type" value="Genomic_DNA"/>
</dbReference>
<keyword evidence="13" id="KW-0624">Polysaccharide degradation</keyword>
<dbReference type="GO" id="GO:0005576">
    <property type="term" value="C:extracellular region"/>
    <property type="evidence" value="ECO:0007669"/>
    <property type="project" value="UniProtKB-SubCell"/>
</dbReference>
<dbReference type="InParanoid" id="A0A166BFR2"/>
<dbReference type="OrthoDB" id="416222at2759"/>
<evidence type="ECO:0000256" key="1">
    <source>
        <dbReference type="ARBA" id="ARBA00000448"/>
    </source>
</evidence>